<dbReference type="InterPro" id="IPR053135">
    <property type="entry name" value="AKR2_Oxidoreductase"/>
</dbReference>
<dbReference type="InterPro" id="IPR036812">
    <property type="entry name" value="NAD(P)_OxRdtase_dom_sf"/>
</dbReference>
<dbReference type="PANTHER" id="PTHR43312">
    <property type="entry name" value="D-THREO-ALDOSE 1-DEHYDROGENASE"/>
    <property type="match status" value="1"/>
</dbReference>
<feature type="domain" description="NADP-dependent oxidoreductase" evidence="1">
    <location>
        <begin position="50"/>
        <end position="296"/>
    </location>
</feature>
<keyword evidence="3" id="KW-1185">Reference proteome</keyword>
<reference evidence="2" key="1">
    <citation type="submission" date="2022-06" db="EMBL/GenBank/DDBJ databases">
        <title>Isolation and Genomics of Futiania mangrovii gen. nov., sp. nov., a Rare and Metabolically-versatile member in the Class Alphaproteobacteria.</title>
        <authorList>
            <person name="Liu L."/>
            <person name="Huang W.-C."/>
            <person name="Pan J."/>
            <person name="Li J."/>
            <person name="Huang Y."/>
            <person name="Du H."/>
            <person name="Liu Y."/>
            <person name="Li M."/>
        </authorList>
    </citation>
    <scope>NUCLEOTIDE SEQUENCE</scope>
    <source>
        <strain evidence="2">FT118</strain>
    </source>
</reference>
<dbReference type="RefSeq" id="WP_269333070.1">
    <property type="nucleotide sequence ID" value="NZ_JAMZFT010000002.1"/>
</dbReference>
<evidence type="ECO:0000259" key="1">
    <source>
        <dbReference type="Pfam" id="PF00248"/>
    </source>
</evidence>
<dbReference type="AlphaFoldDB" id="A0A9J6PEM0"/>
<dbReference type="Proteomes" id="UP001055804">
    <property type="component" value="Unassembled WGS sequence"/>
</dbReference>
<accession>A0A9J6PEM0</accession>
<evidence type="ECO:0000313" key="3">
    <source>
        <dbReference type="Proteomes" id="UP001055804"/>
    </source>
</evidence>
<proteinExistence type="predicted"/>
<protein>
    <submittedName>
        <fullName evidence="2">Aldo/keto reductase</fullName>
    </submittedName>
</protein>
<dbReference type="InterPro" id="IPR006311">
    <property type="entry name" value="TAT_signal"/>
</dbReference>
<gene>
    <name evidence="2" type="ORF">NJQ99_11995</name>
</gene>
<name>A0A9J6PEM0_9PROT</name>
<organism evidence="2 3">
    <name type="scientific">Futiania mangrovi</name>
    <dbReference type="NCBI Taxonomy" id="2959716"/>
    <lineage>
        <taxon>Bacteria</taxon>
        <taxon>Pseudomonadati</taxon>
        <taxon>Pseudomonadota</taxon>
        <taxon>Alphaproteobacteria</taxon>
        <taxon>Futianiales</taxon>
        <taxon>Futianiaceae</taxon>
        <taxon>Futiania</taxon>
    </lineage>
</organism>
<dbReference type="Pfam" id="PF00248">
    <property type="entry name" value="Aldo_ket_red"/>
    <property type="match status" value="1"/>
</dbReference>
<sequence>MTPASPSISRRGFLAAAAASAICLPHAPARASGSVLRRPVPSSGELLPAVGMGTWITFNVGGSETLREARAEVLRTFFELGGTVIDSSPMYGSSEDVLGWCLERIGAPGDLVSATKVWTPAGGTADGQIGASERLWRTGRIDIMQVHNLVDWERHLDALFAAKAEGRIRYVGVTTSHGRRHPELERIMQDHPLDFVQLTYNIVDREAEARLLPLAAERGIGVIVNRPYRQKQLFRMYEGAPLPGWAQEEAGAANWAEFFLKFILSHPAVTSAIPATTRVAHMRENMGALHGPLPDARTRQRMAAHVADL</sequence>
<dbReference type="InterPro" id="IPR023210">
    <property type="entry name" value="NADP_OxRdtase_dom"/>
</dbReference>
<dbReference type="SUPFAM" id="SSF51430">
    <property type="entry name" value="NAD(P)-linked oxidoreductase"/>
    <property type="match status" value="1"/>
</dbReference>
<dbReference type="Gene3D" id="3.20.20.100">
    <property type="entry name" value="NADP-dependent oxidoreductase domain"/>
    <property type="match status" value="1"/>
</dbReference>
<dbReference type="PANTHER" id="PTHR43312:SF1">
    <property type="entry name" value="NADP-DEPENDENT OXIDOREDUCTASE DOMAIN-CONTAINING PROTEIN"/>
    <property type="match status" value="1"/>
</dbReference>
<evidence type="ECO:0000313" key="2">
    <source>
        <dbReference type="EMBL" id="MCP1337137.1"/>
    </source>
</evidence>
<dbReference type="CDD" id="cd19095">
    <property type="entry name" value="AKR_PA4992-like"/>
    <property type="match status" value="1"/>
</dbReference>
<comment type="caution">
    <text evidence="2">The sequence shown here is derived from an EMBL/GenBank/DDBJ whole genome shotgun (WGS) entry which is preliminary data.</text>
</comment>
<dbReference type="PROSITE" id="PS51318">
    <property type="entry name" value="TAT"/>
    <property type="match status" value="1"/>
</dbReference>
<dbReference type="EMBL" id="JAMZFT010000002">
    <property type="protein sequence ID" value="MCP1337137.1"/>
    <property type="molecule type" value="Genomic_DNA"/>
</dbReference>